<dbReference type="Proteomes" id="UP001501523">
    <property type="component" value="Unassembled WGS sequence"/>
</dbReference>
<evidence type="ECO:0000313" key="3">
    <source>
        <dbReference type="Proteomes" id="UP001501523"/>
    </source>
</evidence>
<dbReference type="EMBL" id="BAAAEU010000001">
    <property type="protein sequence ID" value="GAA0705527.1"/>
    <property type="molecule type" value="Genomic_DNA"/>
</dbReference>
<accession>A0ABN1IBX9</accession>
<proteinExistence type="predicted"/>
<sequence>MHMRIGKVHFHPAQRGIVLLDALIAIVIFAIGILGMVKLQANAVNFSSDAKYRTDAAMLADQVIGQMWNADPATLGTVYASPAGTSYLIWNNLVATLPGGTGAIVFGANNAVTVTVTWQPPNDTDPAPHRYVSATQIIH</sequence>
<evidence type="ECO:0000256" key="1">
    <source>
        <dbReference type="SAM" id="Phobius"/>
    </source>
</evidence>
<reference evidence="2 3" key="1">
    <citation type="journal article" date="2019" name="Int. J. Syst. Evol. Microbiol.">
        <title>The Global Catalogue of Microorganisms (GCM) 10K type strain sequencing project: providing services to taxonomists for standard genome sequencing and annotation.</title>
        <authorList>
            <consortium name="The Broad Institute Genomics Platform"/>
            <consortium name="The Broad Institute Genome Sequencing Center for Infectious Disease"/>
            <person name="Wu L."/>
            <person name="Ma J."/>
        </authorList>
    </citation>
    <scope>NUCLEOTIDE SEQUENCE [LARGE SCALE GENOMIC DNA]</scope>
    <source>
        <strain evidence="2 3">JCM 15421</strain>
    </source>
</reference>
<evidence type="ECO:0000313" key="2">
    <source>
        <dbReference type="EMBL" id="GAA0705527.1"/>
    </source>
</evidence>
<comment type="caution">
    <text evidence="2">The sequence shown here is derived from an EMBL/GenBank/DDBJ whole genome shotgun (WGS) entry which is preliminary data.</text>
</comment>
<keyword evidence="3" id="KW-1185">Reference proteome</keyword>
<gene>
    <name evidence="2" type="ORF">GCM10009105_03010</name>
</gene>
<protein>
    <recommendedName>
        <fullName evidence="4">Type IV pilus modification protein PilV</fullName>
    </recommendedName>
</protein>
<keyword evidence="1" id="KW-1133">Transmembrane helix</keyword>
<organism evidence="2 3">
    <name type="scientific">Dokdonella soli</name>
    <dbReference type="NCBI Taxonomy" id="529810"/>
    <lineage>
        <taxon>Bacteria</taxon>
        <taxon>Pseudomonadati</taxon>
        <taxon>Pseudomonadota</taxon>
        <taxon>Gammaproteobacteria</taxon>
        <taxon>Lysobacterales</taxon>
        <taxon>Rhodanobacteraceae</taxon>
        <taxon>Dokdonella</taxon>
    </lineage>
</organism>
<feature type="transmembrane region" description="Helical" evidence="1">
    <location>
        <begin position="16"/>
        <end position="37"/>
    </location>
</feature>
<keyword evidence="1" id="KW-0472">Membrane</keyword>
<evidence type="ECO:0008006" key="4">
    <source>
        <dbReference type="Google" id="ProtNLM"/>
    </source>
</evidence>
<name>A0ABN1IBX9_9GAMM</name>
<keyword evidence="1" id="KW-0812">Transmembrane</keyword>